<dbReference type="KEGG" id="nwa:Nwat_2064"/>
<feature type="domain" description="Tc1-like transposase DDE" evidence="1">
    <location>
        <begin position="22"/>
        <end position="168"/>
    </location>
</feature>
<dbReference type="PANTHER" id="PTHR46564:SF1">
    <property type="entry name" value="TRANSPOSASE"/>
    <property type="match status" value="1"/>
</dbReference>
<accession>D8K480</accession>
<dbReference type="EMBL" id="CP002086">
    <property type="protein sequence ID" value="ADJ28897.1"/>
    <property type="molecule type" value="Genomic_DNA"/>
</dbReference>
<dbReference type="eggNOG" id="COG3335">
    <property type="taxonomic scope" value="Bacteria"/>
</dbReference>
<evidence type="ECO:0000313" key="3">
    <source>
        <dbReference type="EMBL" id="ADJ27777.1"/>
    </source>
</evidence>
<dbReference type="GO" id="GO:0003676">
    <property type="term" value="F:nucleic acid binding"/>
    <property type="evidence" value="ECO:0007669"/>
    <property type="project" value="InterPro"/>
</dbReference>
<evidence type="ECO:0000313" key="8">
    <source>
        <dbReference type="Proteomes" id="UP000000393"/>
    </source>
</evidence>
<dbReference type="PANTHER" id="PTHR46564">
    <property type="entry name" value="TRANSPOSASE"/>
    <property type="match status" value="1"/>
</dbReference>
<dbReference type="EMBL" id="CP002086">
    <property type="protein sequence ID" value="ADJ27969.1"/>
    <property type="molecule type" value="Genomic_DNA"/>
</dbReference>
<dbReference type="InterPro" id="IPR038717">
    <property type="entry name" value="Tc1-like_DDE_dom"/>
</dbReference>
<dbReference type="EMBL" id="CP002086">
    <property type="protein sequence ID" value="ADJ27381.1"/>
    <property type="molecule type" value="Genomic_DNA"/>
</dbReference>
<dbReference type="EMBL" id="CP002086">
    <property type="protein sequence ID" value="ADJ29463.1"/>
    <property type="molecule type" value="Genomic_DNA"/>
</dbReference>
<evidence type="ECO:0000313" key="4">
    <source>
        <dbReference type="EMBL" id="ADJ27969.1"/>
    </source>
</evidence>
<dbReference type="Gene3D" id="3.30.420.10">
    <property type="entry name" value="Ribonuclease H-like superfamily/Ribonuclease H"/>
    <property type="match status" value="1"/>
</dbReference>
<dbReference type="KEGG" id="nwa:Nwat_1027"/>
<evidence type="ECO:0000313" key="6">
    <source>
        <dbReference type="EMBL" id="ADJ29463.1"/>
    </source>
</evidence>
<evidence type="ECO:0000259" key="1">
    <source>
        <dbReference type="Pfam" id="PF13358"/>
    </source>
</evidence>
<dbReference type="KEGG" id="nwa:Nwat_2973"/>
<dbReference type="EMBL" id="CP002086">
    <property type="protein sequence ID" value="ADJ27777.1"/>
    <property type="molecule type" value="Genomic_DNA"/>
</dbReference>
<dbReference type="RefSeq" id="WP_013219491.1">
    <property type="nucleotide sequence ID" value="NC_014315.1"/>
</dbReference>
<dbReference type="STRING" id="105559.Nwat_0414"/>
<protein>
    <recommendedName>
        <fullName evidence="1">Tc1-like transposase DDE domain-containing protein</fullName>
    </recommendedName>
</protein>
<proteinExistence type="predicted"/>
<reference evidence="3 8" key="1">
    <citation type="submission" date="2010-06" db="EMBL/GenBank/DDBJ databases">
        <title>Complete sequence of chromosome of Nitrosococcus watsoni C-113.</title>
        <authorList>
            <consortium name="US DOE Joint Genome Institute"/>
            <person name="Lucas S."/>
            <person name="Copeland A."/>
            <person name="Lapidus A."/>
            <person name="Cheng J.-F."/>
            <person name="Bruce D."/>
            <person name="Goodwin L."/>
            <person name="Pitluck S."/>
            <person name="Malfatti S.A."/>
            <person name="Chain P.S.G."/>
            <person name="Land M."/>
            <person name="Hauser L."/>
            <person name="Kyrpides N."/>
            <person name="Ivanova N."/>
            <person name="Cambell M.A."/>
            <person name="Heidelberg J.F."/>
            <person name="Klotz M.G."/>
            <person name="Woyke T."/>
        </authorList>
    </citation>
    <scope>NUCLEOTIDE SEQUENCE [LARGE SCALE GENOMIC DNA]</scope>
    <source>
        <strain evidence="3 8">C-113</strain>
    </source>
</reference>
<dbReference type="InterPro" id="IPR036397">
    <property type="entry name" value="RNaseH_sf"/>
</dbReference>
<organism evidence="3 8">
    <name type="scientific">Nitrosococcus watsoni (strain C-113)</name>
    <dbReference type="NCBI Taxonomy" id="105559"/>
    <lineage>
        <taxon>Bacteria</taxon>
        <taxon>Pseudomonadati</taxon>
        <taxon>Pseudomonadota</taxon>
        <taxon>Gammaproteobacteria</taxon>
        <taxon>Chromatiales</taxon>
        <taxon>Chromatiaceae</taxon>
        <taxon>Nitrosococcus</taxon>
    </lineage>
</organism>
<dbReference type="HOGENOM" id="CLU_056788_10_1_6"/>
<dbReference type="KEGG" id="nwa:Nwat_0825"/>
<dbReference type="Proteomes" id="UP000000393">
    <property type="component" value="Chromosome"/>
</dbReference>
<dbReference type="KEGG" id="nwa:Nwat_2693"/>
<keyword evidence="8" id="KW-1185">Reference proteome</keyword>
<dbReference type="KEGG" id="nwa:Nwat_0414"/>
<evidence type="ECO:0000313" key="7">
    <source>
        <dbReference type="EMBL" id="ADJ29705.1"/>
    </source>
</evidence>
<sequence>MKRQEYLEKLRAEHRMRGFKNLIYIDETGFDAPCYRDMGWVTKGQKILGLVSGKRKRRTNLIMAQRHNASGRQKKWLAPILFEGSCTAALVETWIERCLMKKLDEPTIIVMDNASFHKHKRIQKFVAPAYHMVIPLPPYSPDFNPIEKTFGAMKKRRKSIPQNTTIDQLILSYNSMK</sequence>
<evidence type="ECO:0000313" key="5">
    <source>
        <dbReference type="EMBL" id="ADJ28897.1"/>
    </source>
</evidence>
<gene>
    <name evidence="2" type="ordered locus">Nwat_0414</name>
    <name evidence="3" type="ordered locus">Nwat_0825</name>
    <name evidence="4" type="ordered locus">Nwat_1027</name>
    <name evidence="5" type="ordered locus">Nwat_2064</name>
    <name evidence="6" type="ordered locus">Nwat_2693</name>
    <name evidence="7" type="ordered locus">Nwat_2973</name>
</gene>
<name>D8K480_NITWC</name>
<dbReference type="AlphaFoldDB" id="D8K480"/>
<dbReference type="Pfam" id="PF13358">
    <property type="entry name" value="DDE_3"/>
    <property type="match status" value="1"/>
</dbReference>
<dbReference type="EMBL" id="CP002086">
    <property type="protein sequence ID" value="ADJ29705.1"/>
    <property type="molecule type" value="Genomic_DNA"/>
</dbReference>
<evidence type="ECO:0000313" key="2">
    <source>
        <dbReference type="EMBL" id="ADJ27381.1"/>
    </source>
</evidence>